<name>A0A413S1G7_9FIRM</name>
<reference evidence="7 8" key="1">
    <citation type="submission" date="2018-08" db="EMBL/GenBank/DDBJ databases">
        <title>A genome reference for cultivated species of the human gut microbiota.</title>
        <authorList>
            <person name="Zou Y."/>
            <person name="Xue W."/>
            <person name="Luo G."/>
        </authorList>
    </citation>
    <scope>NUCLEOTIDE SEQUENCE [LARGE SCALE GENOMIC DNA]</scope>
    <source>
        <strain evidence="7 8">AM43-2</strain>
    </source>
</reference>
<dbReference type="AlphaFoldDB" id="A0A413S1G7"/>
<proteinExistence type="predicted"/>
<evidence type="ECO:0000256" key="5">
    <source>
        <dbReference type="ARBA" id="ARBA00023136"/>
    </source>
</evidence>
<dbReference type="PIRSF" id="PIRSF038958">
    <property type="entry name" value="PG_synth_SpoVB"/>
    <property type="match status" value="1"/>
</dbReference>
<evidence type="ECO:0000256" key="6">
    <source>
        <dbReference type="SAM" id="Phobius"/>
    </source>
</evidence>
<dbReference type="EMBL" id="QSFO01000005">
    <property type="protein sequence ID" value="RHA55142.1"/>
    <property type="molecule type" value="Genomic_DNA"/>
</dbReference>
<dbReference type="GO" id="GO:0005886">
    <property type="term" value="C:plasma membrane"/>
    <property type="evidence" value="ECO:0007669"/>
    <property type="project" value="UniProtKB-SubCell"/>
</dbReference>
<comment type="caution">
    <text evidence="7">The sequence shown here is derived from an EMBL/GenBank/DDBJ whole genome shotgun (WGS) entry which is preliminary data.</text>
</comment>
<keyword evidence="3 6" id="KW-0812">Transmembrane</keyword>
<feature type="transmembrane region" description="Helical" evidence="6">
    <location>
        <begin position="192"/>
        <end position="213"/>
    </location>
</feature>
<protein>
    <submittedName>
        <fullName evidence="7">Polysaccharide biosynthesis protein</fullName>
    </submittedName>
</protein>
<evidence type="ECO:0000313" key="7">
    <source>
        <dbReference type="EMBL" id="RHA55142.1"/>
    </source>
</evidence>
<feature type="transmembrane region" description="Helical" evidence="6">
    <location>
        <begin position="360"/>
        <end position="381"/>
    </location>
</feature>
<dbReference type="InterPro" id="IPR024923">
    <property type="entry name" value="PG_synth_SpoVB"/>
</dbReference>
<dbReference type="Proteomes" id="UP000284598">
    <property type="component" value="Unassembled WGS sequence"/>
</dbReference>
<feature type="transmembrane region" description="Helical" evidence="6">
    <location>
        <begin position="131"/>
        <end position="151"/>
    </location>
</feature>
<keyword evidence="2" id="KW-1003">Cell membrane</keyword>
<sequence>MRFRQYTMLNKNPIIKGTIILTIASLLSRIIGFLYRIFLSNLIGAKGMGVFQLIFPVLVFCIALSCGGVQIAVSRFVAESKSRKECFLVLISSIIMSLSLSFITLGVLYFFAEPVSLFIIKNKSCTELLKYASFTIPLATFHACITGYYLGFKKTFVPAWSGVVEQIAKVISLFILWLVWVEKGISITPVIAVYSMVISELCGVIFCLIAIFGERFFAFKISEIFSVMKKMFSVSYVLTLNKIMLTFLQTLEAVIFPTVLLKSGLSLSDSLSIYGILTGMALPVVTFPSAINTSVSTMLLPTIAGANSGNDVSGIKKTTEYSIWFSMITGIFCVGVFLFYGDFIGTNIFRQPLAGEYIMILAWLCPFLYLSITLGSILHGLGLTNSAFIHNVIGVVIRLASLWFGVPVFGVEGYLIGLLISNLVVTLLHSFYIHKYVDFNFSAIDNIVKPTLWIAIGLIMGKLVSYIFSFADCKGLVFCIFSAGISGVIIVVVFGYFVWHESVNLKQYKNGV</sequence>
<feature type="transmembrane region" description="Helical" evidence="6">
    <location>
        <begin position="86"/>
        <end position="111"/>
    </location>
</feature>
<feature type="transmembrane region" description="Helical" evidence="6">
    <location>
        <begin position="321"/>
        <end position="340"/>
    </location>
</feature>
<evidence type="ECO:0000256" key="4">
    <source>
        <dbReference type="ARBA" id="ARBA00022989"/>
    </source>
</evidence>
<feature type="transmembrane region" description="Helical" evidence="6">
    <location>
        <begin position="50"/>
        <end position="74"/>
    </location>
</feature>
<evidence type="ECO:0000256" key="2">
    <source>
        <dbReference type="ARBA" id="ARBA00022475"/>
    </source>
</evidence>
<dbReference type="PANTHER" id="PTHR30250">
    <property type="entry name" value="PST FAMILY PREDICTED COLANIC ACID TRANSPORTER"/>
    <property type="match status" value="1"/>
</dbReference>
<gene>
    <name evidence="7" type="ORF">DW929_05150</name>
</gene>
<dbReference type="InterPro" id="IPR002797">
    <property type="entry name" value="Polysacc_synth"/>
</dbReference>
<feature type="transmembrane region" description="Helical" evidence="6">
    <location>
        <begin position="20"/>
        <end position="38"/>
    </location>
</feature>
<evidence type="ECO:0000256" key="1">
    <source>
        <dbReference type="ARBA" id="ARBA00004651"/>
    </source>
</evidence>
<dbReference type="PANTHER" id="PTHR30250:SF21">
    <property type="entry name" value="LIPID II FLIPPASE MURJ"/>
    <property type="match status" value="1"/>
</dbReference>
<feature type="transmembrane region" description="Helical" evidence="6">
    <location>
        <begin position="452"/>
        <end position="469"/>
    </location>
</feature>
<feature type="transmembrane region" description="Helical" evidence="6">
    <location>
        <begin position="475"/>
        <end position="499"/>
    </location>
</feature>
<feature type="transmembrane region" description="Helical" evidence="6">
    <location>
        <begin position="414"/>
        <end position="432"/>
    </location>
</feature>
<accession>A0A413S1G7</accession>
<comment type="subcellular location">
    <subcellularLocation>
        <location evidence="1">Cell membrane</location>
        <topology evidence="1">Multi-pass membrane protein</topology>
    </subcellularLocation>
</comment>
<evidence type="ECO:0000313" key="8">
    <source>
        <dbReference type="Proteomes" id="UP000284598"/>
    </source>
</evidence>
<organism evidence="7 8">
    <name type="scientific">Eubacterium ventriosum</name>
    <dbReference type="NCBI Taxonomy" id="39496"/>
    <lineage>
        <taxon>Bacteria</taxon>
        <taxon>Bacillati</taxon>
        <taxon>Bacillota</taxon>
        <taxon>Clostridia</taxon>
        <taxon>Eubacteriales</taxon>
        <taxon>Eubacteriaceae</taxon>
        <taxon>Eubacterium</taxon>
    </lineage>
</organism>
<evidence type="ECO:0000256" key="3">
    <source>
        <dbReference type="ARBA" id="ARBA00022692"/>
    </source>
</evidence>
<feature type="transmembrane region" description="Helical" evidence="6">
    <location>
        <begin position="163"/>
        <end position="180"/>
    </location>
</feature>
<dbReference type="Pfam" id="PF01943">
    <property type="entry name" value="Polysacc_synt"/>
    <property type="match status" value="1"/>
</dbReference>
<dbReference type="InterPro" id="IPR050833">
    <property type="entry name" value="Poly_Biosynth_Transport"/>
</dbReference>
<feature type="transmembrane region" description="Helical" evidence="6">
    <location>
        <begin position="234"/>
        <end position="261"/>
    </location>
</feature>
<feature type="transmembrane region" description="Helical" evidence="6">
    <location>
        <begin position="388"/>
        <end position="408"/>
    </location>
</feature>
<feature type="transmembrane region" description="Helical" evidence="6">
    <location>
        <begin position="273"/>
        <end position="300"/>
    </location>
</feature>
<keyword evidence="5 6" id="KW-0472">Membrane</keyword>
<keyword evidence="4 6" id="KW-1133">Transmembrane helix</keyword>